<organism evidence="12 13">
    <name type="scientific">Parasutterella muris</name>
    <dbReference type="NCBI Taxonomy" id="2565572"/>
    <lineage>
        <taxon>Bacteria</taxon>
        <taxon>Pseudomonadati</taxon>
        <taxon>Pseudomonadota</taxon>
        <taxon>Betaproteobacteria</taxon>
        <taxon>Burkholderiales</taxon>
        <taxon>Sutterellaceae</taxon>
        <taxon>Parasutterella</taxon>
    </lineage>
</organism>
<keyword evidence="3 9" id="KW-0479">Metal-binding</keyword>
<evidence type="ECO:0000256" key="6">
    <source>
        <dbReference type="ARBA" id="ARBA00023049"/>
    </source>
</evidence>
<dbReference type="RefSeq" id="WP_160334094.1">
    <property type="nucleotide sequence ID" value="NZ_WSRP01000001.1"/>
</dbReference>
<dbReference type="FunFam" id="3.40.390.10:FF:000009">
    <property type="entry name" value="Oligopeptidase A"/>
    <property type="match status" value="1"/>
</dbReference>
<name>A0A6L6YDW0_9BURK</name>
<dbReference type="PANTHER" id="PTHR43660:SF1">
    <property type="entry name" value="DIPEPTIDYL CARBOXYPEPTIDASE"/>
    <property type="match status" value="1"/>
</dbReference>
<feature type="domain" description="Peptidase M3A/M3B catalytic" evidence="10">
    <location>
        <begin position="229"/>
        <end position="680"/>
    </location>
</feature>
<dbReference type="InterPro" id="IPR045666">
    <property type="entry name" value="OpdA_N"/>
</dbReference>
<dbReference type="GO" id="GO:0005829">
    <property type="term" value="C:cytosol"/>
    <property type="evidence" value="ECO:0007669"/>
    <property type="project" value="UniProtKB-ARBA"/>
</dbReference>
<dbReference type="Gene3D" id="1.10.1370.10">
    <property type="entry name" value="Neurolysin, domain 3"/>
    <property type="match status" value="1"/>
</dbReference>
<dbReference type="Pfam" id="PF19310">
    <property type="entry name" value="TOP_N"/>
    <property type="match status" value="1"/>
</dbReference>
<dbReference type="Proteomes" id="UP000472580">
    <property type="component" value="Unassembled WGS sequence"/>
</dbReference>
<gene>
    <name evidence="12" type="ORF">E5987_00325</name>
</gene>
<evidence type="ECO:0000256" key="5">
    <source>
        <dbReference type="ARBA" id="ARBA00022833"/>
    </source>
</evidence>
<evidence type="ECO:0000256" key="3">
    <source>
        <dbReference type="ARBA" id="ARBA00022723"/>
    </source>
</evidence>
<dbReference type="Gene3D" id="1.10.1370.40">
    <property type="match status" value="1"/>
</dbReference>
<comment type="caution">
    <text evidence="12">The sequence shown here is derived from an EMBL/GenBank/DDBJ whole genome shotgun (WGS) entry which is preliminary data.</text>
</comment>
<dbReference type="EMBL" id="WSRP01000001">
    <property type="protein sequence ID" value="MVX55657.1"/>
    <property type="molecule type" value="Genomic_DNA"/>
</dbReference>
<dbReference type="GO" id="GO:0006508">
    <property type="term" value="P:proteolysis"/>
    <property type="evidence" value="ECO:0007669"/>
    <property type="project" value="UniProtKB-KW"/>
</dbReference>
<keyword evidence="2 9" id="KW-0645">Protease</keyword>
<feature type="domain" description="Oligopeptidase A N-terminal" evidence="11">
    <location>
        <begin position="34"/>
        <end position="153"/>
    </location>
</feature>
<proteinExistence type="inferred from homology"/>
<dbReference type="OrthoDB" id="9773538at2"/>
<dbReference type="InterPro" id="IPR024077">
    <property type="entry name" value="Neurolysin/TOP_dom2"/>
</dbReference>
<evidence type="ECO:0000259" key="10">
    <source>
        <dbReference type="Pfam" id="PF01432"/>
    </source>
</evidence>
<comment type="similarity">
    <text evidence="1 9">Belongs to the peptidase M3 family.</text>
</comment>
<dbReference type="EC" id="3.4.24.70" evidence="8"/>
<dbReference type="CDD" id="cd06456">
    <property type="entry name" value="M3A_DCP"/>
    <property type="match status" value="1"/>
</dbReference>
<dbReference type="InterPro" id="IPR034005">
    <property type="entry name" value="M3A_DCP"/>
</dbReference>
<reference evidence="12 13" key="1">
    <citation type="submission" date="2019-12" db="EMBL/GenBank/DDBJ databases">
        <title>Microbes associate with the intestines of laboratory mice.</title>
        <authorList>
            <person name="Navarre W."/>
            <person name="Wong E."/>
        </authorList>
    </citation>
    <scope>NUCLEOTIDE SEQUENCE [LARGE SCALE GENOMIC DNA]</scope>
    <source>
        <strain evidence="12 13">NM82_D38</strain>
    </source>
</reference>
<keyword evidence="13" id="KW-1185">Reference proteome</keyword>
<evidence type="ECO:0000313" key="12">
    <source>
        <dbReference type="EMBL" id="MVX55657.1"/>
    </source>
</evidence>
<evidence type="ECO:0000256" key="2">
    <source>
        <dbReference type="ARBA" id="ARBA00022670"/>
    </source>
</evidence>
<dbReference type="Pfam" id="PF01432">
    <property type="entry name" value="Peptidase_M3"/>
    <property type="match status" value="1"/>
</dbReference>
<dbReference type="InterPro" id="IPR045090">
    <property type="entry name" value="Pept_M3A_M3B"/>
</dbReference>
<dbReference type="InterPro" id="IPR001567">
    <property type="entry name" value="Pept_M3A_M3B_dom"/>
</dbReference>
<keyword evidence="4 9" id="KW-0378">Hydrolase</keyword>
<evidence type="ECO:0000256" key="1">
    <source>
        <dbReference type="ARBA" id="ARBA00006040"/>
    </source>
</evidence>
<sequence>MSDRIDILSIIEDKSKFIDFPNLNQESFKPAVLSLINTLKETVSAVTQNTEPATWDNVVKPLDDASENLSFVWSAISHLNSVEDTPQLRAIVNELLAPISAVFSEIGQNEELYAKYKALKAEDAFKSFSAARRRIIDQEIEGFVLSGAELDEAGKKEMTKISAEEAELSQKFSENLLDCTNDFAIYLPKDTDRLRGIPEGEKALFAQQAASEGTEGYKITLHMPNYLPIMQYADDSSLREELYHAYTTRASEFSPAGKDNAPVMTRLLELRVREAHLLGYKNYAQVSLVRKMADTPEQVVKFLRELAAKAKPAALKDMEELIRFGTQTLNMDQINPWDYSYVSEKLREAKYSYSEQEVKQYFPEPAVLSGMFSLVEKMFSIKIAQKNVPVWNPAVKYYAISDKNGNEIAGFYTDLYARSGKRGGAWMNDLRSRRLLDNGAIQTPVAYLVCNFSAPVGAQPSLLTLNDVETIFHEFGHGLHHMLTRQTELAVSGISGVEWDAVELPSQFMENFVLNWDVMQTISSHVKTHAKMPRALFDKLVASKNFEAGMANVRQIEFALFDMLLHMDEHPHKDTVEKLIREVRKEVSVVFPPQYNRFANSFSHIFAGGYAAGYYSYKWAEVLSADAFSLFEEKGIFNPEVGTKWLDEVLSRGGSRPAIESFVAFRGREPSVDALLRQYGLLEEK</sequence>
<comment type="cofactor">
    <cofactor evidence="9">
        <name>Zn(2+)</name>
        <dbReference type="ChEBI" id="CHEBI:29105"/>
    </cofactor>
    <text evidence="9">Binds 1 zinc ion.</text>
</comment>
<dbReference type="GO" id="GO:0046872">
    <property type="term" value="F:metal ion binding"/>
    <property type="evidence" value="ECO:0007669"/>
    <property type="project" value="UniProtKB-UniRule"/>
</dbReference>
<dbReference type="Gene3D" id="3.40.390.10">
    <property type="entry name" value="Collagenase (Catalytic Domain)"/>
    <property type="match status" value="1"/>
</dbReference>
<dbReference type="InterPro" id="IPR024079">
    <property type="entry name" value="MetalloPept_cat_dom_sf"/>
</dbReference>
<dbReference type="AlphaFoldDB" id="A0A6L6YDW0"/>
<dbReference type="GO" id="GO:0004222">
    <property type="term" value="F:metalloendopeptidase activity"/>
    <property type="evidence" value="ECO:0007669"/>
    <property type="project" value="UniProtKB-EC"/>
</dbReference>
<evidence type="ECO:0000256" key="4">
    <source>
        <dbReference type="ARBA" id="ARBA00022801"/>
    </source>
</evidence>
<dbReference type="PANTHER" id="PTHR43660">
    <property type="entry name" value="DIPEPTIDYL CARBOXYPEPTIDASE"/>
    <property type="match status" value="1"/>
</dbReference>
<evidence type="ECO:0000256" key="8">
    <source>
        <dbReference type="ARBA" id="ARBA00026100"/>
    </source>
</evidence>
<evidence type="ECO:0000313" key="13">
    <source>
        <dbReference type="Proteomes" id="UP000472580"/>
    </source>
</evidence>
<accession>A0A6L6YDW0</accession>
<evidence type="ECO:0000256" key="7">
    <source>
        <dbReference type="ARBA" id="ARBA00024603"/>
    </source>
</evidence>
<evidence type="ECO:0000256" key="9">
    <source>
        <dbReference type="RuleBase" id="RU003435"/>
    </source>
</evidence>
<protein>
    <recommendedName>
        <fullName evidence="8">oligopeptidase A</fullName>
        <ecNumber evidence="8">3.4.24.70</ecNumber>
    </recommendedName>
</protein>
<keyword evidence="6 9" id="KW-0482">Metalloprotease</keyword>
<dbReference type="SUPFAM" id="SSF55486">
    <property type="entry name" value="Metalloproteases ('zincins'), catalytic domain"/>
    <property type="match status" value="1"/>
</dbReference>
<comment type="catalytic activity">
    <reaction evidence="7">
        <text>Hydrolysis of oligopeptides, with broad specificity. Gly or Ala commonly occur as P1 or P1' residues, but more distant residues are also important, as is shown by the fact that Z-Gly-Pro-Gly-|-Gly-Pro-Ala is cleaved, but not Z-(Gly)(5).</text>
        <dbReference type="EC" id="3.4.24.70"/>
    </reaction>
</comment>
<evidence type="ECO:0000259" key="11">
    <source>
        <dbReference type="Pfam" id="PF19310"/>
    </source>
</evidence>
<keyword evidence="5 9" id="KW-0862">Zinc</keyword>